<proteinExistence type="predicted"/>
<dbReference type="STRING" id="1618570.UT08_C0006G0073"/>
<evidence type="ECO:0000313" key="2">
    <source>
        <dbReference type="EMBL" id="KKQ85490.1"/>
    </source>
</evidence>
<dbReference type="Proteomes" id="UP000034081">
    <property type="component" value="Unassembled WGS sequence"/>
</dbReference>
<comment type="caution">
    <text evidence="2">The sequence shown here is derived from an EMBL/GenBank/DDBJ whole genome shotgun (WGS) entry which is preliminary data.</text>
</comment>
<dbReference type="EMBL" id="LBVL01000006">
    <property type="protein sequence ID" value="KKQ85490.1"/>
    <property type="molecule type" value="Genomic_DNA"/>
</dbReference>
<sequence length="198" mass="22615">MEYPEVWNDLSKRERKKKIRELKAQEVTKSTLINKLFRSKLRNSPSDKFVHSSPSVSLDKIHNWGIVLVVAVPLIGGAYYWSTNREVLPPTDMTGHIEQNPPSHIMDEPMSLSVQKHMLEHSDGKGPPGVVINYNCEDFGCDSDLKDRLTEIANKYPEFVYIAPFPNMSKKIAITRMGKIQTFNNLDENALVQFIEGR</sequence>
<keyword evidence="1" id="KW-1133">Transmembrane helix</keyword>
<dbReference type="AlphaFoldDB" id="A0A0G0LC81"/>
<evidence type="ECO:0000256" key="1">
    <source>
        <dbReference type="SAM" id="Phobius"/>
    </source>
</evidence>
<name>A0A0G0LC81_9BACT</name>
<organism evidence="2 3">
    <name type="scientific">Candidatus Woesebacteria bacterium GW2011_GWB1_38_8</name>
    <dbReference type="NCBI Taxonomy" id="1618570"/>
    <lineage>
        <taxon>Bacteria</taxon>
        <taxon>Candidatus Woeseibacteriota</taxon>
    </lineage>
</organism>
<evidence type="ECO:0000313" key="3">
    <source>
        <dbReference type="Proteomes" id="UP000034081"/>
    </source>
</evidence>
<keyword evidence="1" id="KW-0472">Membrane</keyword>
<accession>A0A0G0LC81</accession>
<feature type="transmembrane region" description="Helical" evidence="1">
    <location>
        <begin position="61"/>
        <end position="81"/>
    </location>
</feature>
<protein>
    <submittedName>
        <fullName evidence="2">Uncharacterized protein</fullName>
    </submittedName>
</protein>
<reference evidence="2 3" key="1">
    <citation type="journal article" date="2015" name="Nature">
        <title>rRNA introns, odd ribosomes, and small enigmatic genomes across a large radiation of phyla.</title>
        <authorList>
            <person name="Brown C.T."/>
            <person name="Hug L.A."/>
            <person name="Thomas B.C."/>
            <person name="Sharon I."/>
            <person name="Castelle C.J."/>
            <person name="Singh A."/>
            <person name="Wilkins M.J."/>
            <person name="Williams K.H."/>
            <person name="Banfield J.F."/>
        </authorList>
    </citation>
    <scope>NUCLEOTIDE SEQUENCE [LARGE SCALE GENOMIC DNA]</scope>
</reference>
<keyword evidence="1" id="KW-0812">Transmembrane</keyword>
<gene>
    <name evidence="2" type="ORF">UT08_C0006G0073</name>
</gene>